<evidence type="ECO:0000259" key="10">
    <source>
        <dbReference type="PROSITE" id="PS51456"/>
    </source>
</evidence>
<feature type="region of interest" description="Disordered" evidence="9">
    <location>
        <begin position="1587"/>
        <end position="1658"/>
    </location>
</feature>
<dbReference type="PRINTS" id="PR00193">
    <property type="entry name" value="MYOSINHEAVY"/>
</dbReference>
<dbReference type="Gene3D" id="1.20.58.530">
    <property type="match status" value="1"/>
</dbReference>
<feature type="repeat" description="ANK" evidence="6">
    <location>
        <begin position="1209"/>
        <end position="1244"/>
    </location>
</feature>
<evidence type="ECO:0000256" key="1">
    <source>
        <dbReference type="ARBA" id="ARBA00022741"/>
    </source>
</evidence>
<dbReference type="InterPro" id="IPR027417">
    <property type="entry name" value="P-loop_NTPase"/>
</dbReference>
<proteinExistence type="inferred from homology"/>
<feature type="coiled-coil region" evidence="8">
    <location>
        <begin position="932"/>
        <end position="980"/>
    </location>
</feature>
<keyword evidence="5 7" id="KW-0009">Actin-binding</keyword>
<dbReference type="Pfam" id="PF00063">
    <property type="entry name" value="Myosin_head"/>
    <property type="match status" value="1"/>
</dbReference>
<feature type="binding site" evidence="7">
    <location>
        <begin position="155"/>
        <end position="162"/>
    </location>
    <ligand>
        <name>ATP</name>
        <dbReference type="ChEBI" id="CHEBI:30616"/>
    </ligand>
</feature>
<feature type="domain" description="Myosin motor" evidence="10">
    <location>
        <begin position="59"/>
        <end position="802"/>
    </location>
</feature>
<accession>A0A418DF34</accession>
<dbReference type="VEuPathDB" id="FungiDB:H257_06240"/>
<dbReference type="PROSITE" id="PS50297">
    <property type="entry name" value="ANK_REP_REGION"/>
    <property type="match status" value="1"/>
</dbReference>
<feature type="compositionally biased region" description="Acidic residues" evidence="9">
    <location>
        <begin position="1603"/>
        <end position="1616"/>
    </location>
</feature>
<keyword evidence="8" id="KW-0175">Coiled coil</keyword>
<dbReference type="Gene3D" id="1.20.120.720">
    <property type="entry name" value="Myosin VI head, motor domain, U50 subdomain"/>
    <property type="match status" value="1"/>
</dbReference>
<evidence type="ECO:0000256" key="8">
    <source>
        <dbReference type="SAM" id="Coils"/>
    </source>
</evidence>
<feature type="repeat" description="ANK" evidence="6">
    <location>
        <begin position="1245"/>
        <end position="1278"/>
    </location>
</feature>
<keyword evidence="6" id="KW-0040">ANK repeat</keyword>
<dbReference type="PANTHER" id="PTHR13140:SF845">
    <property type="entry name" value="MYOSIN-LIKE PROTEIN"/>
    <property type="match status" value="1"/>
</dbReference>
<dbReference type="InterPro" id="IPR002110">
    <property type="entry name" value="Ankyrin_rpt"/>
</dbReference>
<dbReference type="GO" id="GO:0005737">
    <property type="term" value="C:cytoplasm"/>
    <property type="evidence" value="ECO:0007669"/>
    <property type="project" value="TreeGrafter"/>
</dbReference>
<evidence type="ECO:0000256" key="5">
    <source>
        <dbReference type="ARBA" id="ARBA00023203"/>
    </source>
</evidence>
<comment type="similarity">
    <text evidence="7">Belongs to the TRAFAC class myosin-kinesin ATPase superfamily. Myosin family.</text>
</comment>
<dbReference type="Gene3D" id="3.80.10.10">
    <property type="entry name" value="Ribonuclease Inhibitor"/>
    <property type="match status" value="1"/>
</dbReference>
<dbReference type="SUPFAM" id="SSF52047">
    <property type="entry name" value="RNI-like"/>
    <property type="match status" value="1"/>
</dbReference>
<dbReference type="PANTHER" id="PTHR13140">
    <property type="entry name" value="MYOSIN"/>
    <property type="match status" value="1"/>
</dbReference>
<keyword evidence="3 7" id="KW-0518">Myosin</keyword>
<keyword evidence="2 7" id="KW-0067">ATP-binding</keyword>
<evidence type="ECO:0000256" key="6">
    <source>
        <dbReference type="PROSITE-ProRule" id="PRU00023"/>
    </source>
</evidence>
<evidence type="ECO:0000313" key="12">
    <source>
        <dbReference type="Proteomes" id="UP000285712"/>
    </source>
</evidence>
<evidence type="ECO:0000313" key="11">
    <source>
        <dbReference type="EMBL" id="RHY93653.1"/>
    </source>
</evidence>
<dbReference type="GO" id="GO:0016020">
    <property type="term" value="C:membrane"/>
    <property type="evidence" value="ECO:0007669"/>
    <property type="project" value="TreeGrafter"/>
</dbReference>
<dbReference type="SMART" id="SM00368">
    <property type="entry name" value="LRR_RI"/>
    <property type="match status" value="7"/>
</dbReference>
<dbReference type="PROSITE" id="PS51456">
    <property type="entry name" value="MYOSIN_MOTOR"/>
    <property type="match status" value="1"/>
</dbReference>
<dbReference type="InterPro" id="IPR001611">
    <property type="entry name" value="Leu-rich_rpt"/>
</dbReference>
<dbReference type="GO" id="GO:0016459">
    <property type="term" value="C:myosin complex"/>
    <property type="evidence" value="ECO:0007669"/>
    <property type="project" value="UniProtKB-KW"/>
</dbReference>
<dbReference type="InterPro" id="IPR000048">
    <property type="entry name" value="IQ_motif_EF-hand-BS"/>
</dbReference>
<evidence type="ECO:0000256" key="2">
    <source>
        <dbReference type="ARBA" id="ARBA00022840"/>
    </source>
</evidence>
<dbReference type="InterPro" id="IPR036961">
    <property type="entry name" value="Kinesin_motor_dom_sf"/>
</dbReference>
<dbReference type="SMART" id="SM00015">
    <property type="entry name" value="IQ"/>
    <property type="match status" value="4"/>
</dbReference>
<dbReference type="PROSITE" id="PS50096">
    <property type="entry name" value="IQ"/>
    <property type="match status" value="1"/>
</dbReference>
<protein>
    <recommendedName>
        <fullName evidence="10">Myosin motor domain-containing protein</fullName>
    </recommendedName>
</protein>
<dbReference type="Gene3D" id="1.20.5.4820">
    <property type="match status" value="1"/>
</dbReference>
<dbReference type="InterPro" id="IPR036770">
    <property type="entry name" value="Ankyrin_rpt-contain_sf"/>
</dbReference>
<evidence type="ECO:0000256" key="9">
    <source>
        <dbReference type="SAM" id="MobiDB-lite"/>
    </source>
</evidence>
<dbReference type="FunFam" id="1.10.10.820:FF:000001">
    <property type="entry name" value="Myosin heavy chain"/>
    <property type="match status" value="1"/>
</dbReference>
<organism evidence="11 12">
    <name type="scientific">Aphanomyces astaci</name>
    <name type="common">Crayfish plague agent</name>
    <dbReference type="NCBI Taxonomy" id="112090"/>
    <lineage>
        <taxon>Eukaryota</taxon>
        <taxon>Sar</taxon>
        <taxon>Stramenopiles</taxon>
        <taxon>Oomycota</taxon>
        <taxon>Saprolegniomycetes</taxon>
        <taxon>Saprolegniales</taxon>
        <taxon>Verrucalvaceae</taxon>
        <taxon>Aphanomyces</taxon>
    </lineage>
</organism>
<dbReference type="Gene3D" id="1.25.40.20">
    <property type="entry name" value="Ankyrin repeat-containing domain"/>
    <property type="match status" value="1"/>
</dbReference>
<dbReference type="InterPro" id="IPR001609">
    <property type="entry name" value="Myosin_head_motor_dom-like"/>
</dbReference>
<evidence type="ECO:0000256" key="7">
    <source>
        <dbReference type="PROSITE-ProRule" id="PRU00782"/>
    </source>
</evidence>
<dbReference type="EMBL" id="QUTG01003009">
    <property type="protein sequence ID" value="RHY93653.1"/>
    <property type="molecule type" value="Genomic_DNA"/>
</dbReference>
<keyword evidence="4 7" id="KW-0505">Motor protein</keyword>
<comment type="caution">
    <text evidence="11">The sequence shown here is derived from an EMBL/GenBank/DDBJ whole genome shotgun (WGS) entry which is preliminary data.</text>
</comment>
<dbReference type="PROSITE" id="PS50088">
    <property type="entry name" value="ANK_REPEAT"/>
    <property type="match status" value="2"/>
</dbReference>
<dbReference type="Pfam" id="PF13516">
    <property type="entry name" value="LRR_6"/>
    <property type="match status" value="4"/>
</dbReference>
<dbReference type="Gene3D" id="3.40.850.10">
    <property type="entry name" value="Kinesin motor domain"/>
    <property type="match status" value="1"/>
</dbReference>
<reference evidence="11 12" key="1">
    <citation type="submission" date="2018-08" db="EMBL/GenBank/DDBJ databases">
        <title>Aphanomyces genome sequencing and annotation.</title>
        <authorList>
            <person name="Minardi D."/>
            <person name="Oidtmann B."/>
            <person name="Van Der Giezen M."/>
            <person name="Studholme D.J."/>
        </authorList>
    </citation>
    <scope>NUCLEOTIDE SEQUENCE [LARGE SCALE GENOMIC DNA]</scope>
    <source>
        <strain evidence="11 12">Sv</strain>
    </source>
</reference>
<sequence>MNEGPVWGRNKTQKDGATYSWVRGTLCGDEVDFEDGRTVPWSTIDTSMEILRGNVTCPMDLDDLGMLTHLNEPSMVHCLEERFLADKVYCHTGDMLLAVNPFKVIPKLYDVSAFQSTIASSSNRRRHPHVFTTAHETYRALTVDKHKNQTVLVSGESGSGKTETTKFIMQYLAAVSHTPHSTAPSHECGTANISDQVLQSNPILESFGNARTLRNDNSSRFGKFVKIWFATDSHHAQLRLVGTSIETYLLEKVRLVHQATGERNFHIFYEVLAGAAQDRTLQTRLHLADPTDVSKFAYLNQSGCVTRRDQVSDADTFHKTMRAMSIVGFQAHEIDSILGVVGGLLHLGNMTFGSVTTGDAPSSEIRSPQPLAYVSELLAVDVNRLREALTSRQIKAKDEWYQVHLTPQQADDARDALARSIYGYLFEWVVAKVNRCIGSSSSLESSKFIGVLDIFGFESFDVNSFEQLCINYANERLQHHFIDFVMTQEQGRYQSEGIPWTLLELPMNDGCLEVLEARPTGVLALLDEECNVPKGSDAGFVRKLYQIYHNHAHFQASKRDQVNRAFVVVHYAGAVRYTADGFCEKNRDKPHQAMLDLLASSGNPFVRVMCRLSGGDDGDEENDDPRGGPSPPIVMRRKSSIVSTGLGAQFRRQLQHLLDMITHTTPHYIRCLKPNDANVKHTFDRQRMADQLRYGGVLEAVTISRLGYPVHMAHPLFVGRYGAVLLPPPLSTSSHNRASRHSAIDAVLAQLVAAWGAAGWPRRDGVTDGVVLSKWFAFGIERGKTLVFLRQSTYDFLESTRAAALHKHAVTLQAFAKMAFCRHKYWTIQAATATLQRLIRGHLARQHGRRIRATRLVAEWLQARYRGRIGRQIVMDLRRQLGVVCLQRCWRGSKQRRAFLATLAATRTIQCAWRCRLAKLHVKQLRKDALSLQHTIVERNQLRQELHQLKTQATMANQRAEEAERELRRLQQMLEEMQQTTVSSPPTIIATSDEALRVSRPLKSEMLDEINITIPTKAVQGRPIVPAATCMPAEYSLKQEGTQEVGQLPTSLFTAADEDPPVAILSEVTPRSSDELHQETTELASLDLSVVSSSSDTVSSVVATEQKSERPSANPTQTPPEWRLRYAEETAGDAALVLLLLQHHASVTITDFVSHATAFHVAAQMANMEISGYTQRPQHRHRTHSLSSYSIFCRPDVFPSLDVNMPDKDGNTVLHLACASCRPKAAYVMELYLMLGADANAQNVLGRSPLHICTLLRRDDELVGRLLACGADPNLYSIDRKTPLHIAVKRGSHACLSLFGNLEQAVALVKSGASMTLPDAHHKRVLHASAMAHQVKQRQKKYEKGGLPPMKKDQVVMRLQELHDRQLSSSGFQANHLSISNYLEGRFHDMYAATPVHGGGDDDDDGDEWNQPAHLKSSLKSATVGMLEPLKTLKAARTTKELVRRTLAIAPTLKATHSTVNLTETIAPVERKLPPLFYRMRQVWATAFTSPVSEEERLGLPTVENARMLFGIDIYEAKVCSPLEVCLATVPLSLTKFVAISIYGREGQMRENMTKAVFSIRTSTRIMAILKQIDSFSIFLDSKPKKDLPPASPAAGPAASDVPLDEVDENSDDDGESSGPGSGDGATPPKPTTRSPTKPPVATVGSTDIAAASPSKPNAPAVESVLPLIGPHTPGGPTVDLVGVYLQQCAVQQVLPSKRVISQLPALVVDCAHFNLGHNGIIALAHALQHNTALVELNLTDNWSLEPGGHQLAQVVASCPHLTTLDLTNNRIGTRSAMLLFGAVTSSSTLSRLVLKGNDLYDRIHTAVGALLATNSSLTFLDLSDNRVRNKTGTAIGHALLANTHLQALHLTWNTMSATGCLPILTALATTNQSLKHLSLGWNRLGDETGCLVATMLLRNQTLESLDLTSAQLSCASVGFLADAVTFNEGLARLNLDQNPIDQTGVSLMLQAAKQRERSKKHPLRLSLEHMVFKHRATDAPPPLPYDPRDPSGYYRLNLKVPAERTAFELLKRRHELHLGTFHHVVANKFKVDANHLDRIPSNATVRFEYVATAAAADATDDMIHFRLDLAKPSDRAMARALMERAEAESGENWINETLDGVPFDFDELAQSGIRWLDGHPTGVLELDYITTTLFCESHYKLKLQDKSDRAMAWKLLERVQRSQNNTHDVGDEWRHLTLDGAPLSLEAWAVAQSVAVAALSTATKWKWRVPMQGTIEFDYFTPHPHHVLAHHYRLDLANDADRVLAHELRVRSLDGIGECWWNEEIDGYPFRLTESLDVDFDFPTRGLLEFDFILLRPAHFVTTMTIDECQRFDLGAFDDFLCAEFLRRVAVADSYHYVWTNAAINGAPYVVADTMLPPTGWLSFTGLVFLGKDPSPVEMIAEQVAQISNDGGSAIVPDVLRTIASEKHQAEAIQILWPTILDKPRLALKVLDVKCDGPPRWFGADSFAAFEAAVLDRFLRHRLHL</sequence>
<dbReference type="Proteomes" id="UP000285712">
    <property type="component" value="Unassembled WGS sequence"/>
</dbReference>
<dbReference type="VEuPathDB" id="FungiDB:H257_06241"/>
<evidence type="ECO:0000256" key="4">
    <source>
        <dbReference type="ARBA" id="ARBA00023175"/>
    </source>
</evidence>
<dbReference type="SUPFAM" id="SSF52540">
    <property type="entry name" value="P-loop containing nucleoside triphosphate hydrolases"/>
    <property type="match status" value="1"/>
</dbReference>
<dbReference type="GO" id="GO:0051015">
    <property type="term" value="F:actin filament binding"/>
    <property type="evidence" value="ECO:0007669"/>
    <property type="project" value="TreeGrafter"/>
</dbReference>
<dbReference type="InterPro" id="IPR032675">
    <property type="entry name" value="LRR_dom_sf"/>
</dbReference>
<dbReference type="SUPFAM" id="SSF48403">
    <property type="entry name" value="Ankyrin repeat"/>
    <property type="match status" value="1"/>
</dbReference>
<dbReference type="Gene3D" id="1.20.5.190">
    <property type="match status" value="1"/>
</dbReference>
<dbReference type="GO" id="GO:0007015">
    <property type="term" value="P:actin filament organization"/>
    <property type="evidence" value="ECO:0007669"/>
    <property type="project" value="TreeGrafter"/>
</dbReference>
<dbReference type="GO" id="GO:0000146">
    <property type="term" value="F:microfilament motor activity"/>
    <property type="evidence" value="ECO:0007669"/>
    <property type="project" value="TreeGrafter"/>
</dbReference>
<dbReference type="SMART" id="SM00248">
    <property type="entry name" value="ANK"/>
    <property type="match status" value="3"/>
</dbReference>
<feature type="region of interest" description="Disordered" evidence="9">
    <location>
        <begin position="1099"/>
        <end position="1120"/>
    </location>
</feature>
<evidence type="ECO:0000256" key="3">
    <source>
        <dbReference type="ARBA" id="ARBA00023123"/>
    </source>
</evidence>
<feature type="region of interest" description="Actin-binding" evidence="7">
    <location>
        <begin position="654"/>
        <end position="676"/>
    </location>
</feature>
<name>A0A418DF34_APHAT</name>
<feature type="region of interest" description="Disordered" evidence="9">
    <location>
        <begin position="614"/>
        <end position="635"/>
    </location>
</feature>
<gene>
    <name evidence="11" type="ORF">DYB35_001086</name>
</gene>
<dbReference type="SMART" id="SM00242">
    <property type="entry name" value="MYSc"/>
    <property type="match status" value="1"/>
</dbReference>
<dbReference type="GO" id="GO:0005524">
    <property type="term" value="F:ATP binding"/>
    <property type="evidence" value="ECO:0007669"/>
    <property type="project" value="UniProtKB-UniRule"/>
</dbReference>
<dbReference type="Gene3D" id="1.10.10.820">
    <property type="match status" value="1"/>
</dbReference>
<keyword evidence="1 7" id="KW-0547">Nucleotide-binding</keyword>